<proteinExistence type="predicted"/>
<dbReference type="AlphaFoldDB" id="A0A553V3T1"/>
<comment type="caution">
    <text evidence="1">The sequence shown here is derived from an EMBL/GenBank/DDBJ whole genome shotgun (WGS) entry which is preliminary data.</text>
</comment>
<evidence type="ECO:0000313" key="2">
    <source>
        <dbReference type="Proteomes" id="UP000316092"/>
    </source>
</evidence>
<protein>
    <submittedName>
        <fullName evidence="1">Uncharacterized protein</fullName>
    </submittedName>
</protein>
<dbReference type="EMBL" id="VKDB01000003">
    <property type="protein sequence ID" value="TSA87092.1"/>
    <property type="molecule type" value="Genomic_DNA"/>
</dbReference>
<sequence length="80" mass="8565">MLLIPVFLPPAPLHPLTRAVLDDLGSAHLGTVAAAVQALQDAGRPQQLLRAGLLHPSERVRARCQALLQNAGWQDAGWSQ</sequence>
<organism evidence="1 2">
    <name type="scientific">Deinococcus detaillensis</name>
    <dbReference type="NCBI Taxonomy" id="2592048"/>
    <lineage>
        <taxon>Bacteria</taxon>
        <taxon>Thermotogati</taxon>
        <taxon>Deinococcota</taxon>
        <taxon>Deinococci</taxon>
        <taxon>Deinococcales</taxon>
        <taxon>Deinococcaceae</taxon>
        <taxon>Deinococcus</taxon>
    </lineage>
</organism>
<name>A0A553V3T1_9DEIO</name>
<dbReference type="Proteomes" id="UP000316092">
    <property type="component" value="Unassembled WGS sequence"/>
</dbReference>
<dbReference type="OrthoDB" id="9841699at2"/>
<evidence type="ECO:0000313" key="1">
    <source>
        <dbReference type="EMBL" id="TSA87092.1"/>
    </source>
</evidence>
<dbReference type="RefSeq" id="WP_143719646.1">
    <property type="nucleotide sequence ID" value="NZ_VKDB01000003.1"/>
</dbReference>
<gene>
    <name evidence="1" type="ORF">FNU79_04120</name>
</gene>
<reference evidence="1 2" key="1">
    <citation type="submission" date="2019-07" db="EMBL/GenBank/DDBJ databases">
        <title>Deinococcus detaillus sp. nov., isolated from humus soil in Antarctica.</title>
        <authorList>
            <person name="Zhang K."/>
        </authorList>
    </citation>
    <scope>NUCLEOTIDE SEQUENCE [LARGE SCALE GENOMIC DNA]</scope>
    <source>
        <strain evidence="1 2">H1</strain>
    </source>
</reference>
<accession>A0A553V3T1</accession>
<keyword evidence="2" id="KW-1185">Reference proteome</keyword>